<dbReference type="RefSeq" id="WP_129522517.1">
    <property type="nucleotide sequence ID" value="NZ_SDPN01000067.1"/>
</dbReference>
<dbReference type="InterPro" id="IPR037294">
    <property type="entry name" value="ABC_BtuC-like"/>
</dbReference>
<comment type="caution">
    <text evidence="9">The sequence shown here is derived from an EMBL/GenBank/DDBJ whole genome shotgun (WGS) entry which is preliminary data.</text>
</comment>
<comment type="subcellular location">
    <subcellularLocation>
        <location evidence="1">Cell membrane</location>
        <topology evidence="1">Multi-pass membrane protein</topology>
    </subcellularLocation>
</comment>
<dbReference type="GO" id="GO:0005886">
    <property type="term" value="C:plasma membrane"/>
    <property type="evidence" value="ECO:0007669"/>
    <property type="project" value="UniProtKB-SubCell"/>
</dbReference>
<feature type="transmembrane region" description="Helical" evidence="8">
    <location>
        <begin position="128"/>
        <end position="146"/>
    </location>
</feature>
<evidence type="ECO:0000256" key="3">
    <source>
        <dbReference type="ARBA" id="ARBA00022448"/>
    </source>
</evidence>
<feature type="transmembrane region" description="Helical" evidence="8">
    <location>
        <begin position="180"/>
        <end position="200"/>
    </location>
</feature>
<keyword evidence="7 8" id="KW-0472">Membrane</keyword>
<dbReference type="Gene3D" id="1.10.3470.10">
    <property type="entry name" value="ABC transporter involved in vitamin B12 uptake, BtuC"/>
    <property type="match status" value="1"/>
</dbReference>
<feature type="transmembrane region" description="Helical" evidence="8">
    <location>
        <begin position="212"/>
        <end position="228"/>
    </location>
</feature>
<evidence type="ECO:0000313" key="10">
    <source>
        <dbReference type="Proteomes" id="UP000293865"/>
    </source>
</evidence>
<dbReference type="GO" id="GO:0033214">
    <property type="term" value="P:siderophore-iron import into cell"/>
    <property type="evidence" value="ECO:0007669"/>
    <property type="project" value="TreeGrafter"/>
</dbReference>
<dbReference type="CDD" id="cd06550">
    <property type="entry name" value="TM_ABC_iron-siderophores_like"/>
    <property type="match status" value="1"/>
</dbReference>
<gene>
    <name evidence="9" type="ORF">ESP51_19425</name>
</gene>
<evidence type="ECO:0000256" key="7">
    <source>
        <dbReference type="ARBA" id="ARBA00023136"/>
    </source>
</evidence>
<feature type="transmembrane region" description="Helical" evidence="8">
    <location>
        <begin position="152"/>
        <end position="173"/>
    </location>
</feature>
<keyword evidence="4" id="KW-1003">Cell membrane</keyword>
<dbReference type="Pfam" id="PF01032">
    <property type="entry name" value="FecCD"/>
    <property type="match status" value="1"/>
</dbReference>
<keyword evidence="6 8" id="KW-1133">Transmembrane helix</keyword>
<keyword evidence="10" id="KW-1185">Reference proteome</keyword>
<dbReference type="EMBL" id="SDPN01000067">
    <property type="protein sequence ID" value="RXZ67052.1"/>
    <property type="molecule type" value="Genomic_DNA"/>
</dbReference>
<evidence type="ECO:0000256" key="4">
    <source>
        <dbReference type="ARBA" id="ARBA00022475"/>
    </source>
</evidence>
<dbReference type="SUPFAM" id="SSF81345">
    <property type="entry name" value="ABC transporter involved in vitamin B12 uptake, BtuC"/>
    <property type="match status" value="1"/>
</dbReference>
<feature type="transmembrane region" description="Helical" evidence="8">
    <location>
        <begin position="274"/>
        <end position="299"/>
    </location>
</feature>
<accession>A0A4Q2KTI3</accession>
<comment type="similarity">
    <text evidence="2">Belongs to the binding-protein-dependent transport system permease family. FecCD subfamily.</text>
</comment>
<evidence type="ECO:0000256" key="6">
    <source>
        <dbReference type="ARBA" id="ARBA00022989"/>
    </source>
</evidence>
<feature type="transmembrane region" description="Helical" evidence="8">
    <location>
        <begin position="98"/>
        <end position="116"/>
    </location>
</feature>
<proteinExistence type="inferred from homology"/>
<feature type="transmembrane region" description="Helical" evidence="8">
    <location>
        <begin position="311"/>
        <end position="332"/>
    </location>
</feature>
<dbReference type="PANTHER" id="PTHR30472">
    <property type="entry name" value="FERRIC ENTEROBACTIN TRANSPORT SYSTEM PERMEASE PROTEIN"/>
    <property type="match status" value="1"/>
</dbReference>
<dbReference type="Proteomes" id="UP000293865">
    <property type="component" value="Unassembled WGS sequence"/>
</dbReference>
<dbReference type="InterPro" id="IPR000522">
    <property type="entry name" value="ABC_transptr_permease_BtuC"/>
</dbReference>
<organism evidence="9 10">
    <name type="scientific">Agromyces albus</name>
    <dbReference type="NCBI Taxonomy" id="205332"/>
    <lineage>
        <taxon>Bacteria</taxon>
        <taxon>Bacillati</taxon>
        <taxon>Actinomycetota</taxon>
        <taxon>Actinomycetes</taxon>
        <taxon>Micrococcales</taxon>
        <taxon>Microbacteriaceae</taxon>
        <taxon>Agromyces</taxon>
    </lineage>
</organism>
<keyword evidence="5 8" id="KW-0812">Transmembrane</keyword>
<reference evidence="9 10" key="1">
    <citation type="submission" date="2019-01" db="EMBL/GenBank/DDBJ databases">
        <title>Agromyces.</title>
        <authorList>
            <person name="Li J."/>
        </authorList>
    </citation>
    <scope>NUCLEOTIDE SEQUENCE [LARGE SCALE GENOMIC DNA]</scope>
    <source>
        <strain evidence="9 10">DSM 15934</strain>
    </source>
</reference>
<feature type="transmembrane region" description="Helical" evidence="8">
    <location>
        <begin position="338"/>
        <end position="359"/>
    </location>
</feature>
<dbReference type="AlphaFoldDB" id="A0A4Q2KTI3"/>
<evidence type="ECO:0000313" key="9">
    <source>
        <dbReference type="EMBL" id="RXZ67052.1"/>
    </source>
</evidence>
<sequence length="368" mass="36548">MRPDGALASGTGTGRLAEPTRAESVGAVAILIGQVRDRRRRRTAAVLLGASVLVFAAAIASLLLGAAGLTVADVFAVLVGQGSPKAEFVVMRLRLPRVLAAVIAGSALGLGGALFQSTLRNPLASPDILGVTGGASLAAVGSMLLLGLEGPAVALAAFTGALVVAGLMWALAWRGGLTGIRFVLVGIGLASIVSGLLGWLITRAEVREASEALVWMVGGIASTGWSELGTSGGALVVLLTATAVFSPRMPLLALSDDSARSLGLDATRARATAVLLGVALVAVATALAGPIAFVALVAAPIARALIGHGQAALAASALVGVVIVLVADLVAQHAFAGFAVPVGIVTGLIGAPYLLWLIARGNRKGSDG</sequence>
<dbReference type="PANTHER" id="PTHR30472:SF24">
    <property type="entry name" value="FERRIC ENTEROBACTIN TRANSPORT SYSTEM PERMEASE PROTEIN FEPG"/>
    <property type="match status" value="1"/>
</dbReference>
<feature type="transmembrane region" description="Helical" evidence="8">
    <location>
        <begin position="45"/>
        <end position="78"/>
    </location>
</feature>
<name>A0A4Q2KTI3_9MICO</name>
<evidence type="ECO:0000256" key="8">
    <source>
        <dbReference type="SAM" id="Phobius"/>
    </source>
</evidence>
<dbReference type="OrthoDB" id="4455417at2"/>
<evidence type="ECO:0000256" key="5">
    <source>
        <dbReference type="ARBA" id="ARBA00022692"/>
    </source>
</evidence>
<evidence type="ECO:0000256" key="2">
    <source>
        <dbReference type="ARBA" id="ARBA00007935"/>
    </source>
</evidence>
<keyword evidence="3" id="KW-0813">Transport</keyword>
<evidence type="ECO:0000256" key="1">
    <source>
        <dbReference type="ARBA" id="ARBA00004651"/>
    </source>
</evidence>
<dbReference type="GO" id="GO:0022857">
    <property type="term" value="F:transmembrane transporter activity"/>
    <property type="evidence" value="ECO:0007669"/>
    <property type="project" value="InterPro"/>
</dbReference>
<protein>
    <submittedName>
        <fullName evidence="9">Iron ABC transporter permease</fullName>
    </submittedName>
</protein>